<proteinExistence type="predicted"/>
<dbReference type="AlphaFoldDB" id="E6Q0P4"/>
<reference evidence="1" key="1">
    <citation type="submission" date="2009-10" db="EMBL/GenBank/DDBJ databases">
        <title>Diversity of trophic interactions inside an arsenic-rich microbial ecosystem.</title>
        <authorList>
            <person name="Bertin P.N."/>
            <person name="Heinrich-Salmeron A."/>
            <person name="Pelletier E."/>
            <person name="Goulhen-Chollet F."/>
            <person name="Arsene-Ploetze F."/>
            <person name="Gallien S."/>
            <person name="Calteau A."/>
            <person name="Vallenet D."/>
            <person name="Casiot C."/>
            <person name="Chane-Woon-Ming B."/>
            <person name="Giloteaux L."/>
            <person name="Barakat M."/>
            <person name="Bonnefoy V."/>
            <person name="Bruneel O."/>
            <person name="Chandler M."/>
            <person name="Cleiss J."/>
            <person name="Duran R."/>
            <person name="Elbaz-Poulichet F."/>
            <person name="Fonknechten N."/>
            <person name="Lauga B."/>
            <person name="Mornico D."/>
            <person name="Ortet P."/>
            <person name="Schaeffer C."/>
            <person name="Siguier P."/>
            <person name="Alexander Thil Smith A."/>
            <person name="Van Dorsselaer A."/>
            <person name="Weissenbach J."/>
            <person name="Medigue C."/>
            <person name="Le Paslier D."/>
        </authorList>
    </citation>
    <scope>NUCLEOTIDE SEQUENCE</scope>
</reference>
<evidence type="ECO:0000313" key="1">
    <source>
        <dbReference type="EMBL" id="CBI00753.1"/>
    </source>
</evidence>
<dbReference type="EMBL" id="CABO01000005">
    <property type="protein sequence ID" value="CBI00753.1"/>
    <property type="molecule type" value="Genomic_DNA"/>
</dbReference>
<gene>
    <name evidence="1" type="ORF">CARN4_0099</name>
</gene>
<evidence type="ECO:0008006" key="2">
    <source>
        <dbReference type="Google" id="ProtNLM"/>
    </source>
</evidence>
<organism evidence="1">
    <name type="scientific">mine drainage metagenome</name>
    <dbReference type="NCBI Taxonomy" id="410659"/>
    <lineage>
        <taxon>unclassified sequences</taxon>
        <taxon>metagenomes</taxon>
        <taxon>ecological metagenomes</taxon>
    </lineage>
</organism>
<dbReference type="InterPro" id="IPR036390">
    <property type="entry name" value="WH_DNA-bd_sf"/>
</dbReference>
<dbReference type="SUPFAM" id="SSF46785">
    <property type="entry name" value="Winged helix' DNA-binding domain"/>
    <property type="match status" value="1"/>
</dbReference>
<name>E6Q0P4_9ZZZZ</name>
<accession>E6Q0P4</accession>
<sequence>MVSRRRRRRSRRIEGRVQRDVRRKTRRESGPASLCAAQANYALPDLFLLIESAMFTAVENRGNQDNTPSAAIRAGLARLSSFLPKGWSVKPITKMPPQDQLVVPDAIWKLSGPDGSATTIVVEAKTRFEPRDVPAVAAQLDSMRRFGEPILIAPFMSGRSQLLLRERRISFMDGRGNICIELDRPAVLLRLQSDTKPTEPSKKPRRSLVGPITGRVVRFLCDFNPPFGVRMIARKTNVSAGGVSRILDFLDREKYITRDKTGIVESVDWPALLSRWAEDLAKKREQQLFFLPRGITELGARLAASRIRYSVSGSWASSLYALVAPPSEAFVYVLDIQAAAKVLDLRISERVTNVRLVEAFDRVVFDRTITRDGIITAAPTQILADLLTLPLRSVDEATEFESWMKRNEDVWRKS</sequence>
<comment type="caution">
    <text evidence="1">The sequence shown here is derived from an EMBL/GenBank/DDBJ whole genome shotgun (WGS) entry which is preliminary data.</text>
</comment>
<protein>
    <recommendedName>
        <fullName evidence="2">HTH iclR-type domain-containing protein</fullName>
    </recommendedName>
</protein>